<evidence type="ECO:0000313" key="1">
    <source>
        <dbReference type="EMBL" id="PWG79370.1"/>
    </source>
</evidence>
<accession>A0A2U2PDE1</accession>
<dbReference type="SUPFAM" id="SSF48208">
    <property type="entry name" value="Six-hairpin glycosidases"/>
    <property type="match status" value="1"/>
</dbReference>
<keyword evidence="2" id="KW-1185">Reference proteome</keyword>
<protein>
    <submittedName>
        <fullName evidence="1">Alpha-1,6-mannanase</fullName>
    </submittedName>
</protein>
<dbReference type="Gene3D" id="1.50.10.20">
    <property type="match status" value="1"/>
</dbReference>
<dbReference type="GO" id="GO:0005975">
    <property type="term" value="P:carbohydrate metabolic process"/>
    <property type="evidence" value="ECO:0007669"/>
    <property type="project" value="InterPro"/>
</dbReference>
<sequence length="388" mass="44414">MKKILLISISGMALMLSSCGKIEDEYIERNPIYPVNWEAAADSSSSQFVNAYWNSTRNHFNNDNFGAIGQYDYWPEAHGLDVLTDAYQRTKNDSYKQKIYSFYEGVKAKNGGRFYNNYYDDMGWHGMAHLRAFEATGDARYEQSAKQLWEWIVAGWNEDDGGGIPWNHENTPEGKSKGVPSNGPAAIIAARRWQKYGESEIVNGHNNLYWLSKIYNWIKENRVVQQSGRVFEKIDDKNGDWTYNAGTYIGAALEYYKITGEKVYLNDAMKTADWATSTLVNSTNRVLSDWAEQQDHDVNLFKGIFVRYLTQLILNKDVPDVTKKRYVNFLKHSAEILWTKGTVKTPVVLYGYHWWEAPSNGKAALRTQLSGAMLMEALALLKKEGYVN</sequence>
<dbReference type="PIRSF" id="PIRSF021505">
    <property type="entry name" value="O_gly_hdrol"/>
    <property type="match status" value="1"/>
</dbReference>
<dbReference type="InterPro" id="IPR008928">
    <property type="entry name" value="6-hairpin_glycosidase_sf"/>
</dbReference>
<name>A0A2U2PDE1_9SPHI</name>
<dbReference type="PROSITE" id="PS51257">
    <property type="entry name" value="PROKAR_LIPOPROTEIN"/>
    <property type="match status" value="1"/>
</dbReference>
<dbReference type="AlphaFoldDB" id="A0A2U2PDE1"/>
<dbReference type="InterPro" id="IPR014512">
    <property type="entry name" value="O_gly_hydro"/>
</dbReference>
<reference evidence="1 2" key="1">
    <citation type="submission" date="2018-04" db="EMBL/GenBank/DDBJ databases">
        <title>Pedobacter chongqingensis sp. nov., isolated from a rottenly hemp rope.</title>
        <authorList>
            <person name="Cai Y."/>
        </authorList>
    </citation>
    <scope>NUCLEOTIDE SEQUENCE [LARGE SCALE GENOMIC DNA]</scope>
    <source>
        <strain evidence="1 2">FJ4-8</strain>
    </source>
</reference>
<dbReference type="PANTHER" id="PTHR47791">
    <property type="entry name" value="MEIOTICALLY UP-REGULATED GENE 191 PROTEIN"/>
    <property type="match status" value="1"/>
</dbReference>
<gene>
    <name evidence="1" type="ORF">DDR33_17810</name>
</gene>
<dbReference type="OrthoDB" id="2505409at2"/>
<dbReference type="PANTHER" id="PTHR47791:SF3">
    <property type="entry name" value="MEIOTICALLY UP-REGULATED GENE 191 PROTEIN"/>
    <property type="match status" value="1"/>
</dbReference>
<dbReference type="InterPro" id="IPR053169">
    <property type="entry name" value="MUG_Protein"/>
</dbReference>
<dbReference type="InterPro" id="IPR005198">
    <property type="entry name" value="Glyco_hydro_76"/>
</dbReference>
<dbReference type="EMBL" id="QEAS01000015">
    <property type="protein sequence ID" value="PWG79370.1"/>
    <property type="molecule type" value="Genomic_DNA"/>
</dbReference>
<dbReference type="Pfam" id="PF03663">
    <property type="entry name" value="Glyco_hydro_76"/>
    <property type="match status" value="1"/>
</dbReference>
<evidence type="ECO:0000313" key="2">
    <source>
        <dbReference type="Proteomes" id="UP000245647"/>
    </source>
</evidence>
<proteinExistence type="predicted"/>
<comment type="caution">
    <text evidence="1">The sequence shown here is derived from an EMBL/GenBank/DDBJ whole genome shotgun (WGS) entry which is preliminary data.</text>
</comment>
<dbReference type="Proteomes" id="UP000245647">
    <property type="component" value="Unassembled WGS sequence"/>
</dbReference>
<organism evidence="1 2">
    <name type="scientific">Pararcticibacter amylolyticus</name>
    <dbReference type="NCBI Taxonomy" id="2173175"/>
    <lineage>
        <taxon>Bacteria</taxon>
        <taxon>Pseudomonadati</taxon>
        <taxon>Bacteroidota</taxon>
        <taxon>Sphingobacteriia</taxon>
        <taxon>Sphingobacteriales</taxon>
        <taxon>Sphingobacteriaceae</taxon>
        <taxon>Pararcticibacter</taxon>
    </lineage>
</organism>